<dbReference type="AlphaFoldDB" id="A0A1F7TZQ0"/>
<evidence type="ECO:0000256" key="2">
    <source>
        <dbReference type="SAM" id="Phobius"/>
    </source>
</evidence>
<organism evidence="3 4">
    <name type="scientific">Candidatus Uhrbacteria bacterium RIFCSPHIGHO2_02_FULL_53_13</name>
    <dbReference type="NCBI Taxonomy" id="1802389"/>
    <lineage>
        <taxon>Bacteria</taxon>
        <taxon>Candidatus Uhriibacteriota</taxon>
    </lineage>
</organism>
<keyword evidence="2" id="KW-0812">Transmembrane</keyword>
<evidence type="ECO:0000256" key="1">
    <source>
        <dbReference type="SAM" id="MobiDB-lite"/>
    </source>
</evidence>
<dbReference type="STRING" id="1802389.A3C17_00590"/>
<feature type="region of interest" description="Disordered" evidence="1">
    <location>
        <begin position="106"/>
        <end position="132"/>
    </location>
</feature>
<dbReference type="EMBL" id="MGDX01000018">
    <property type="protein sequence ID" value="OGL71028.1"/>
    <property type="molecule type" value="Genomic_DNA"/>
</dbReference>
<feature type="transmembrane region" description="Helical" evidence="2">
    <location>
        <begin position="20"/>
        <end position="42"/>
    </location>
</feature>
<evidence type="ECO:0000313" key="4">
    <source>
        <dbReference type="Proteomes" id="UP000177097"/>
    </source>
</evidence>
<protein>
    <submittedName>
        <fullName evidence="3">Uncharacterized protein</fullName>
    </submittedName>
</protein>
<evidence type="ECO:0000313" key="3">
    <source>
        <dbReference type="EMBL" id="OGL71028.1"/>
    </source>
</evidence>
<gene>
    <name evidence="3" type="ORF">A3C17_00590</name>
</gene>
<name>A0A1F7TZQ0_9BACT</name>
<dbReference type="Proteomes" id="UP000177097">
    <property type="component" value="Unassembled WGS sequence"/>
</dbReference>
<accession>A0A1F7TZQ0</accession>
<keyword evidence="2" id="KW-0472">Membrane</keyword>
<proteinExistence type="predicted"/>
<keyword evidence="2" id="KW-1133">Transmembrane helix</keyword>
<reference evidence="3 4" key="1">
    <citation type="journal article" date="2016" name="Nat. Commun.">
        <title>Thousands of microbial genomes shed light on interconnected biogeochemical processes in an aquifer system.</title>
        <authorList>
            <person name="Anantharaman K."/>
            <person name="Brown C.T."/>
            <person name="Hug L.A."/>
            <person name="Sharon I."/>
            <person name="Castelle C.J."/>
            <person name="Probst A.J."/>
            <person name="Thomas B.C."/>
            <person name="Singh A."/>
            <person name="Wilkins M.J."/>
            <person name="Karaoz U."/>
            <person name="Brodie E.L."/>
            <person name="Williams K.H."/>
            <person name="Hubbard S.S."/>
            <person name="Banfield J.F."/>
        </authorList>
    </citation>
    <scope>NUCLEOTIDE SEQUENCE [LARGE SCALE GENOMIC DNA]</scope>
</reference>
<sequence>MHPWSKFTPEEYRRRRAGLYGVLAVVGALVIGLFVVQVRLIFPPVNLSAEETQATASFFDSVTALSERAGSAAGAFQEGLRDERKRLDAEQAVTARIAEQLTATTGSSDTAWVVDSPTEDTKEDSVATGNQP</sequence>
<comment type="caution">
    <text evidence="3">The sequence shown here is derived from an EMBL/GenBank/DDBJ whole genome shotgun (WGS) entry which is preliminary data.</text>
</comment>